<dbReference type="Pfam" id="PF01471">
    <property type="entry name" value="PG_binding_1"/>
    <property type="match status" value="1"/>
</dbReference>
<accession>A0A1H0KJL2</accession>
<dbReference type="STRING" id="1005944.SAMN05192576_0054"/>
<evidence type="ECO:0000313" key="4">
    <source>
        <dbReference type="Proteomes" id="UP000199004"/>
    </source>
</evidence>
<dbReference type="RefSeq" id="WP_091026797.1">
    <property type="nucleotide sequence ID" value="NZ_BKAE01000015.1"/>
</dbReference>
<name>A0A1H0KJL2_9ACTN</name>
<dbReference type="OrthoDB" id="3790660at2"/>
<organism evidence="3 4">
    <name type="scientific">Nocardioides szechwanensis</name>
    <dbReference type="NCBI Taxonomy" id="1005944"/>
    <lineage>
        <taxon>Bacteria</taxon>
        <taxon>Bacillati</taxon>
        <taxon>Actinomycetota</taxon>
        <taxon>Actinomycetes</taxon>
        <taxon>Propionibacteriales</taxon>
        <taxon>Nocardioidaceae</taxon>
        <taxon>Nocardioides</taxon>
    </lineage>
</organism>
<sequence>MRVGRGLWLPLVAALLGATAGVTTAVVVDDEPGGPATTQDPLDVKIPFENLDCTGQAVYVLGYGDTAAAIRYTVINHPDEDVRYLSTASSCDTHWARKNADDPAYVAYSGPYDSPAEPCAKRMTAKLDDVALLIEGTDSYVQCVCELPNSDLPVLEPSDETTPELAIWVRALQNALIDLDTASGREGGFRAGDVTGIFDEKTERRVREFQEEVADINPSTGIVDSKTWAAITVRLCEKL</sequence>
<dbReference type="Proteomes" id="UP000199004">
    <property type="component" value="Unassembled WGS sequence"/>
</dbReference>
<dbReference type="SUPFAM" id="SSF47090">
    <property type="entry name" value="PGBD-like"/>
    <property type="match status" value="1"/>
</dbReference>
<proteinExistence type="predicted"/>
<feature type="signal peptide" evidence="1">
    <location>
        <begin position="1"/>
        <end position="25"/>
    </location>
</feature>
<protein>
    <submittedName>
        <fullName evidence="3">Putative peptidoglycan binding domain-containing protein</fullName>
    </submittedName>
</protein>
<dbReference type="EMBL" id="FNIC01000010">
    <property type="protein sequence ID" value="SDO56129.1"/>
    <property type="molecule type" value="Genomic_DNA"/>
</dbReference>
<keyword evidence="4" id="KW-1185">Reference proteome</keyword>
<dbReference type="InterPro" id="IPR036365">
    <property type="entry name" value="PGBD-like_sf"/>
</dbReference>
<evidence type="ECO:0000313" key="3">
    <source>
        <dbReference type="EMBL" id="SDO56129.1"/>
    </source>
</evidence>
<dbReference type="AlphaFoldDB" id="A0A1H0KJL2"/>
<feature type="chain" id="PRO_5011501494" evidence="1">
    <location>
        <begin position="26"/>
        <end position="239"/>
    </location>
</feature>
<feature type="domain" description="Peptidoglycan binding-like" evidence="2">
    <location>
        <begin position="169"/>
        <end position="231"/>
    </location>
</feature>
<keyword evidence="1" id="KW-0732">Signal</keyword>
<dbReference type="InterPro" id="IPR036366">
    <property type="entry name" value="PGBDSf"/>
</dbReference>
<reference evidence="3 4" key="1">
    <citation type="submission" date="2016-10" db="EMBL/GenBank/DDBJ databases">
        <authorList>
            <person name="de Groot N.N."/>
        </authorList>
    </citation>
    <scope>NUCLEOTIDE SEQUENCE [LARGE SCALE GENOMIC DNA]</scope>
    <source>
        <strain evidence="3 4">CGMCC 1.11147</strain>
    </source>
</reference>
<gene>
    <name evidence="3" type="ORF">SAMN05192576_0054</name>
</gene>
<evidence type="ECO:0000259" key="2">
    <source>
        <dbReference type="Pfam" id="PF01471"/>
    </source>
</evidence>
<evidence type="ECO:0000256" key="1">
    <source>
        <dbReference type="SAM" id="SignalP"/>
    </source>
</evidence>
<dbReference type="InterPro" id="IPR002477">
    <property type="entry name" value="Peptidoglycan-bd-like"/>
</dbReference>
<dbReference type="Gene3D" id="1.10.101.10">
    <property type="entry name" value="PGBD-like superfamily/PGBD"/>
    <property type="match status" value="1"/>
</dbReference>